<dbReference type="GO" id="GO:0010181">
    <property type="term" value="F:FMN binding"/>
    <property type="evidence" value="ECO:0007669"/>
    <property type="project" value="InterPro"/>
</dbReference>
<keyword evidence="5 9" id="KW-0812">Transmembrane</keyword>
<keyword evidence="6 9" id="KW-1278">Translocase</keyword>
<evidence type="ECO:0000256" key="1">
    <source>
        <dbReference type="ARBA" id="ARBA00022448"/>
    </source>
</evidence>
<comment type="subunit">
    <text evidence="9">The complex is composed of six subunits: RnfA, RnfB, RnfC, RnfD, RnfE and RnfG.</text>
</comment>
<keyword evidence="7 9" id="KW-0249">Electron transport</keyword>
<feature type="modified residue" description="FMN phosphoryl threonine" evidence="9">
    <location>
        <position position="189"/>
    </location>
</feature>
<accession>A0A2N8ZBF5</accession>
<evidence type="ECO:0000256" key="5">
    <source>
        <dbReference type="ARBA" id="ARBA00022692"/>
    </source>
</evidence>
<evidence type="ECO:0000256" key="3">
    <source>
        <dbReference type="ARBA" id="ARBA00022630"/>
    </source>
</evidence>
<dbReference type="NCBIfam" id="NF002519">
    <property type="entry name" value="PRK01908.1"/>
    <property type="match status" value="1"/>
</dbReference>
<dbReference type="InterPro" id="IPR010209">
    <property type="entry name" value="Ion_transpt_RnfG/RsxG"/>
</dbReference>
<gene>
    <name evidence="11" type="primary">rsxG</name>
    <name evidence="9" type="synonym">rnfG</name>
    <name evidence="11" type="ORF">VTAP4600_A1234</name>
</gene>
<proteinExistence type="inferred from homology"/>
<dbReference type="GO" id="GO:0005886">
    <property type="term" value="C:plasma membrane"/>
    <property type="evidence" value="ECO:0007669"/>
    <property type="project" value="UniProtKB-SubCell"/>
</dbReference>
<feature type="domain" description="FMN-binding" evidence="10">
    <location>
        <begin position="101"/>
        <end position="206"/>
    </location>
</feature>
<keyword evidence="3 9" id="KW-0285">Flavoprotein</keyword>
<comment type="function">
    <text evidence="9">Part of a membrane-bound complex that couples electron transfer with translocation of ions across the membrane.</text>
</comment>
<dbReference type="GO" id="GO:0022900">
    <property type="term" value="P:electron transport chain"/>
    <property type="evidence" value="ECO:0007669"/>
    <property type="project" value="UniProtKB-UniRule"/>
</dbReference>
<dbReference type="InterPro" id="IPR007329">
    <property type="entry name" value="FMN-bd"/>
</dbReference>
<dbReference type="EMBL" id="LT960611">
    <property type="protein sequence ID" value="SON49213.1"/>
    <property type="molecule type" value="Genomic_DNA"/>
</dbReference>
<keyword evidence="8 9" id="KW-1133">Transmembrane helix</keyword>
<protein>
    <recommendedName>
        <fullName evidence="9">Ion-translocating oxidoreductase complex subunit G</fullName>
        <ecNumber evidence="9">7.-.-.-</ecNumber>
    </recommendedName>
    <alternativeName>
        <fullName evidence="9">Rnf electron transport complex subunit G</fullName>
    </alternativeName>
</protein>
<keyword evidence="9" id="KW-1003">Cell membrane</keyword>
<evidence type="ECO:0000313" key="11">
    <source>
        <dbReference type="EMBL" id="SON49213.1"/>
    </source>
</evidence>
<dbReference type="PIRSF" id="PIRSF006091">
    <property type="entry name" value="E_trnsport_RnfG"/>
    <property type="match status" value="1"/>
</dbReference>
<sequence length="225" mass="24251">MIKAIQRNSGVLAIFALLSTGVVAITHTLTADRILEQQQKNLLKVLNEVLPKEIHDNKLVEHCTLFTSKQYLGSDNPQPAYIATKNGKVTGIAIQAIAPDGYNGQIKLIVGIDKAGTIMGTRILQHAETPGLGDKIDLKVSSWIESFTGKRLEHPTANSSSDASTPSWSIKQWAVRKDGGEFDQFTGATITPRAVVKAVKNASLFFQASQDNLDQLPINCGGSNG</sequence>
<dbReference type="GO" id="GO:0009055">
    <property type="term" value="F:electron transfer activity"/>
    <property type="evidence" value="ECO:0007669"/>
    <property type="project" value="InterPro"/>
</dbReference>
<reference evidence="11 12" key="1">
    <citation type="submission" date="2017-10" db="EMBL/GenBank/DDBJ databases">
        <authorList>
            <person name="Banno H."/>
            <person name="Chua N.-H."/>
        </authorList>
    </citation>
    <scope>NUCLEOTIDE SEQUENCE [LARGE SCALE GENOMIC DNA]</scope>
    <source>
        <strain evidence="11">Vibrio tapetis CECT4600</strain>
    </source>
</reference>
<evidence type="ECO:0000256" key="2">
    <source>
        <dbReference type="ARBA" id="ARBA00022553"/>
    </source>
</evidence>
<dbReference type="NCBIfam" id="TIGR01947">
    <property type="entry name" value="rnfG"/>
    <property type="match status" value="1"/>
</dbReference>
<comment type="cofactor">
    <cofactor evidence="9">
        <name>FMN</name>
        <dbReference type="ChEBI" id="CHEBI:58210"/>
    </cofactor>
</comment>
<name>A0A2N8ZBF5_9VIBR</name>
<evidence type="ECO:0000256" key="9">
    <source>
        <dbReference type="HAMAP-Rule" id="MF_00479"/>
    </source>
</evidence>
<organism evidence="11 12">
    <name type="scientific">Vibrio tapetis subsp. tapetis</name>
    <dbReference type="NCBI Taxonomy" id="1671868"/>
    <lineage>
        <taxon>Bacteria</taxon>
        <taxon>Pseudomonadati</taxon>
        <taxon>Pseudomonadota</taxon>
        <taxon>Gammaproteobacteria</taxon>
        <taxon>Vibrionales</taxon>
        <taxon>Vibrionaceae</taxon>
        <taxon>Vibrio</taxon>
    </lineage>
</organism>
<comment type="similarity">
    <text evidence="9">Belongs to the RnfG family.</text>
</comment>
<dbReference type="HAMAP" id="MF_00479">
    <property type="entry name" value="RsxG_RnfG"/>
    <property type="match status" value="1"/>
</dbReference>
<keyword evidence="12" id="KW-1185">Reference proteome</keyword>
<dbReference type="RefSeq" id="WP_102521916.1">
    <property type="nucleotide sequence ID" value="NZ_LT960611.1"/>
</dbReference>
<evidence type="ECO:0000259" key="10">
    <source>
        <dbReference type="SMART" id="SM00900"/>
    </source>
</evidence>
<dbReference type="PANTHER" id="PTHR36118">
    <property type="entry name" value="ION-TRANSLOCATING OXIDOREDUCTASE COMPLEX SUBUNIT G"/>
    <property type="match status" value="1"/>
</dbReference>
<dbReference type="Proteomes" id="UP000235828">
    <property type="component" value="Chromosome A"/>
</dbReference>
<keyword evidence="1 9" id="KW-0813">Transport</keyword>
<keyword evidence="9" id="KW-0997">Cell inner membrane</keyword>
<keyword evidence="4 9" id="KW-0288">FMN</keyword>
<dbReference type="EC" id="7.-.-.-" evidence="9"/>
<dbReference type="Pfam" id="PF04205">
    <property type="entry name" value="FMN_bind"/>
    <property type="match status" value="1"/>
</dbReference>
<dbReference type="SMART" id="SM00900">
    <property type="entry name" value="FMN_bind"/>
    <property type="match status" value="1"/>
</dbReference>
<evidence type="ECO:0000256" key="6">
    <source>
        <dbReference type="ARBA" id="ARBA00022967"/>
    </source>
</evidence>
<dbReference type="OrthoDB" id="9784165at2"/>
<comment type="subcellular location">
    <subcellularLocation>
        <location evidence="9">Cell inner membrane</location>
        <topology evidence="9">Single-pass membrane protein</topology>
    </subcellularLocation>
</comment>
<evidence type="ECO:0000313" key="12">
    <source>
        <dbReference type="Proteomes" id="UP000235828"/>
    </source>
</evidence>
<keyword evidence="9" id="KW-0472">Membrane</keyword>
<evidence type="ECO:0000256" key="8">
    <source>
        <dbReference type="ARBA" id="ARBA00022989"/>
    </source>
</evidence>
<dbReference type="KEGG" id="vta:A1234"/>
<evidence type="ECO:0000256" key="4">
    <source>
        <dbReference type="ARBA" id="ARBA00022643"/>
    </source>
</evidence>
<dbReference type="PANTHER" id="PTHR36118:SF1">
    <property type="entry name" value="ION-TRANSLOCATING OXIDOREDUCTASE COMPLEX SUBUNIT G"/>
    <property type="match status" value="1"/>
</dbReference>
<keyword evidence="2 9" id="KW-0597">Phosphoprotein</keyword>
<evidence type="ECO:0000256" key="7">
    <source>
        <dbReference type="ARBA" id="ARBA00022982"/>
    </source>
</evidence>
<dbReference type="AlphaFoldDB" id="A0A2N8ZBF5"/>